<dbReference type="InterPro" id="IPR016024">
    <property type="entry name" value="ARM-type_fold"/>
</dbReference>
<dbReference type="PROSITE" id="PS50077">
    <property type="entry name" value="HEAT_REPEAT"/>
    <property type="match status" value="1"/>
</dbReference>
<evidence type="ECO:0000259" key="4">
    <source>
        <dbReference type="Pfam" id="PF25808"/>
    </source>
</evidence>
<feature type="region of interest" description="Disordered" evidence="3">
    <location>
        <begin position="1239"/>
        <end position="1270"/>
    </location>
</feature>
<dbReference type="GO" id="GO:0030139">
    <property type="term" value="C:endocytic vesicle"/>
    <property type="evidence" value="ECO:0007669"/>
    <property type="project" value="TreeGrafter"/>
</dbReference>
<protein>
    <recommendedName>
        <fullName evidence="4">LAA1-like C-terminal TPR repeats domain-containing protein</fullName>
    </recommendedName>
</protein>
<dbReference type="GO" id="GO:0005829">
    <property type="term" value="C:cytosol"/>
    <property type="evidence" value="ECO:0007669"/>
    <property type="project" value="GOC"/>
</dbReference>
<gene>
    <name evidence="5" type="ORF">V865_006254</name>
</gene>
<dbReference type="InterPro" id="IPR057981">
    <property type="entry name" value="TPR_LAA1-like_C"/>
</dbReference>
<evidence type="ECO:0000256" key="2">
    <source>
        <dbReference type="PROSITE-ProRule" id="PRU00103"/>
    </source>
</evidence>
<dbReference type="GeneID" id="91105055"/>
<dbReference type="PANTHER" id="PTHR21663:SF0">
    <property type="entry name" value="HEAT REPEAT-CONTAINING PROTEIN 5B"/>
    <property type="match status" value="1"/>
</dbReference>
<dbReference type="SUPFAM" id="SSF48371">
    <property type="entry name" value="ARM repeat"/>
    <property type="match status" value="2"/>
</dbReference>
<sequence length="2061" mass="222349">MASEASVDALKVDESRFQGEGSDLILLHWLRHAEQAIESLEPSELAPTIPSLHAFFLKILLPTAQPTLPKPGRPIRHLVVRCLVKLHQRVESRSLFDFVQALTRAVGDGGNKNMSANENVARVASWYAIGEIIKVHGANMMSFMGEICTSSTKVLKNTNLSVILRVHAILAFSKSLQSAGKALPDGLLKDLLKSLRNGIQDKALPVQRACAEAFVSLHTHTSLLQLQQTIDLVTPLVLKSLEGADYLTRRSLSRLLAHFLAASQVPGSGVAPAEPSKKGSAKEGEDNSNEPTVMTSAAQDKSSKTLLNTQEMLKYLSVPYNKPHTPRRLRNAIIDVYATLFTFLGGDYVEAHYAEIVKHMMDEIVIFQRGQSSRYDTLSTRDSVILLLRDLIGVRLLSEPGQVSAIRELTNSYLKKWQPTPLPGQPKMNNQVLIIALREIAGLLEQLGNAPPSIIELLAEPLVRLLSHESYSIRLAASYTLRRFCTINPSQLPRMLNILLADVTKDLGMLGTPTASKELPNRVIGKSFALSALIAVSPARPLYVSHDISSKVFDLSVSLLKQAGDHEIPIAMVEVQVAWYLIAALMSLGPSFVKLHLPQLLVLWRNALPKPTSKDTSVGERGEVEWSFLLLVRECTLAAVLNFLRHNQSLVNIDVARRLSTLFTNSLNFVNGFATAYAEALKEQANNPAGTQSPVFTARPSLVEREANLRRRVLQCFTTLGPSSATESMQSALLQAAITVFADPENYSGSAAQAAIAAQSGHFTTIWQSTDGYAFGVTSLLGAREGEGGIEAEEAFLNRDRVEMAIESQLSHPILGSLEHDFLELLVSKSLPTPPKPAPPQTGVIDSGVELFAVMFAHQNAEGQIQSLATLSSHMRSSKLEKNPGRKQAVVANTMAALRKSLGNVENAGQKAKRSLGSAQVSDLIKSLLQDAIFDPSPSIRSSAAESMGILSAIAGSSYLSSQVQWLVDQVVNNRVPDSRAGCALAFGAIYSNVGGLAGGPILKTIVNILMSLATDPHPVVHFWAMAALTQVINAANLSYEPFVPTTLGMLANIYMLETHEPDGGSLGSVNLRGDLPAYQVICRLLHALVGVLGPELQEPGKIRSLVFLLVHEFSEETDEGLAVEAIKCVQQFLMFAPSEVEIPKLVSTFRSHLASTRRPLKVAAITALYQIVQRDAVLISKIGGNQLVEDLFGLLDDDPSIEGVRQVITSWLQQTAAALPSGWIDLCQRIMTRTVAQKQKQNLSQQQNSGGGGGPKFIDDEGESFSGSASASAQASNALSSRWRTQLFALECLHEIIQSVKEHNKLENFNPILAKQMGSNPKHLLFSRIGDLIKMAFSASAALVMQVRLQGLIVLRDVIEHFANSPDPDFESSLLLEQHQAPIAAALTPSFGSDSAPEVLASAVQVCAVFVGSGVVKEVGRMGRILKLLTGALEQCKSGEVISLGDVDQLSTNAAIMLKISILTAWAELKISSTKQAYLVDVIKPYRYLLGPFWIGALRDYAQLRTDPEMGGGGLSGMGAGLDSGNAVGREVLLPYYEAAVPNLLHAVAISLSLSDPFALGSIDGQSFDSPSEPANFQLSVKEEPTANFYILYGLSFESLLKSLGDHSNALYSKACLKLMSSLVKPELSGTRVFESQIFDELCTLTYRIGLSELASVKYEMIDCISTYAISRKGLEEKLDQGHVRRILAIIIFNLRNCISSKELNIKSNFSHQDSLVDRTNLIKISFNSYIKIVNELIDPSQRADLFAVGIHLYLDLLVDESPQGVELVQGSLGCLKGLIEGFVAGQVPGVDSAERVVHGLLGGCLANIDDMRTRVNTASNIKIKNNLLATTLVLTTLPSGIKVSKNLIESVAYTIGQYLGAGTERPELGLTAIHCSSTLLTASLRLLPSPLGPNSPPAPSPILQHAALNLLGPMINYLSEVVVSHATSPTLGDNTSLEGLKEIIKSLVNYITALPEETKSRGYGILLPTLCLLLDPPGSSSPSGQSQLHTISTGVLLGLAQSNPISFKEATQAMGEGERSELELAIRNAVGSRNQGGSNTGMTGGGGGEKKGIELKSFG</sequence>
<evidence type="ECO:0000256" key="1">
    <source>
        <dbReference type="ARBA" id="ARBA00008304"/>
    </source>
</evidence>
<dbReference type="GO" id="GO:0006897">
    <property type="term" value="P:endocytosis"/>
    <property type="evidence" value="ECO:0007669"/>
    <property type="project" value="TreeGrafter"/>
</dbReference>
<dbReference type="InterPro" id="IPR011989">
    <property type="entry name" value="ARM-like"/>
</dbReference>
<feature type="region of interest" description="Disordered" evidence="3">
    <location>
        <begin position="2033"/>
        <end position="2061"/>
    </location>
</feature>
<dbReference type="Proteomes" id="UP001358614">
    <property type="component" value="Chromosome 1"/>
</dbReference>
<dbReference type="GO" id="GO:0008104">
    <property type="term" value="P:intracellular protein localization"/>
    <property type="evidence" value="ECO:0007669"/>
    <property type="project" value="TreeGrafter"/>
</dbReference>
<dbReference type="InterPro" id="IPR040108">
    <property type="entry name" value="Laa1/Sip1/HEATR5"/>
</dbReference>
<feature type="compositionally biased region" description="Gly residues" evidence="3">
    <location>
        <begin position="2040"/>
        <end position="2049"/>
    </location>
</feature>
<feature type="repeat" description="HEAT" evidence="2">
    <location>
        <begin position="925"/>
        <end position="963"/>
    </location>
</feature>
<feature type="compositionally biased region" description="Polar residues" evidence="3">
    <location>
        <begin position="289"/>
        <end position="302"/>
    </location>
</feature>
<keyword evidence="6" id="KW-1185">Reference proteome</keyword>
<reference evidence="5 6" key="1">
    <citation type="submission" date="2024-01" db="EMBL/GenBank/DDBJ databases">
        <title>Comparative genomics of Cryptococcus and Kwoniella reveals pathogenesis evolution and contrasting modes of karyotype evolution via chromosome fusion or intercentromeric recombination.</title>
        <authorList>
            <person name="Coelho M.A."/>
            <person name="David-Palma M."/>
            <person name="Shea T."/>
            <person name="Bowers K."/>
            <person name="McGinley-Smith S."/>
            <person name="Mohammad A.W."/>
            <person name="Gnirke A."/>
            <person name="Yurkov A.M."/>
            <person name="Nowrousian M."/>
            <person name="Sun S."/>
            <person name="Cuomo C.A."/>
            <person name="Heitman J."/>
        </authorList>
    </citation>
    <scope>NUCLEOTIDE SEQUENCE [LARGE SCALE GENOMIC DNA]</scope>
    <source>
        <strain evidence="5 6">PYCC6329</strain>
    </source>
</reference>
<evidence type="ECO:0000256" key="3">
    <source>
        <dbReference type="SAM" id="MobiDB-lite"/>
    </source>
</evidence>
<dbReference type="InterPro" id="IPR021133">
    <property type="entry name" value="HEAT_type_2"/>
</dbReference>
<dbReference type="RefSeq" id="XP_066086110.1">
    <property type="nucleotide sequence ID" value="XM_066230013.1"/>
</dbReference>
<evidence type="ECO:0000313" key="5">
    <source>
        <dbReference type="EMBL" id="WWD08143.1"/>
    </source>
</evidence>
<feature type="compositionally biased region" description="Low complexity" evidence="3">
    <location>
        <begin position="1239"/>
        <end position="1249"/>
    </location>
</feature>
<comment type="similarity">
    <text evidence="1">Belongs to the HEATR5 family.</text>
</comment>
<dbReference type="KEGG" id="ker:91105055"/>
<dbReference type="EMBL" id="CP144089">
    <property type="protein sequence ID" value="WWD08143.1"/>
    <property type="molecule type" value="Genomic_DNA"/>
</dbReference>
<dbReference type="Gene3D" id="1.25.10.10">
    <property type="entry name" value="Leucine-rich Repeat Variant"/>
    <property type="match status" value="3"/>
</dbReference>
<dbReference type="GO" id="GO:0016020">
    <property type="term" value="C:membrane"/>
    <property type="evidence" value="ECO:0007669"/>
    <property type="project" value="TreeGrafter"/>
</dbReference>
<dbReference type="PANTHER" id="PTHR21663">
    <property type="entry name" value="HYPOTHETICAL HEAT DOMAIN-CONTAINING"/>
    <property type="match status" value="1"/>
</dbReference>
<organism evidence="5 6">
    <name type="scientific">Kwoniella europaea PYCC6329</name>
    <dbReference type="NCBI Taxonomy" id="1423913"/>
    <lineage>
        <taxon>Eukaryota</taxon>
        <taxon>Fungi</taxon>
        <taxon>Dikarya</taxon>
        <taxon>Basidiomycota</taxon>
        <taxon>Agaricomycotina</taxon>
        <taxon>Tremellomycetes</taxon>
        <taxon>Tremellales</taxon>
        <taxon>Cryptococcaceae</taxon>
        <taxon>Kwoniella</taxon>
    </lineage>
</organism>
<evidence type="ECO:0000313" key="6">
    <source>
        <dbReference type="Proteomes" id="UP001358614"/>
    </source>
</evidence>
<accession>A0AAX4KPL1</accession>
<feature type="compositionally biased region" description="Basic and acidic residues" evidence="3">
    <location>
        <begin position="275"/>
        <end position="285"/>
    </location>
</feature>
<proteinExistence type="inferred from homology"/>
<feature type="region of interest" description="Disordered" evidence="3">
    <location>
        <begin position="266"/>
        <end position="302"/>
    </location>
</feature>
<dbReference type="GO" id="GO:0042147">
    <property type="term" value="P:retrograde transport, endosome to Golgi"/>
    <property type="evidence" value="ECO:0007669"/>
    <property type="project" value="TreeGrafter"/>
</dbReference>
<dbReference type="GO" id="GO:0005794">
    <property type="term" value="C:Golgi apparatus"/>
    <property type="evidence" value="ECO:0007669"/>
    <property type="project" value="TreeGrafter"/>
</dbReference>
<dbReference type="Pfam" id="PF25808">
    <property type="entry name" value="TPR_LAA1_C"/>
    <property type="match status" value="1"/>
</dbReference>
<name>A0AAX4KPL1_9TREE</name>
<dbReference type="InterPro" id="IPR046837">
    <property type="entry name" value="Laa1/Sip1/HEATR5-like_HEAT"/>
</dbReference>
<feature type="domain" description="LAA1-like C-terminal TPR repeats" evidence="4">
    <location>
        <begin position="1900"/>
        <end position="2039"/>
    </location>
</feature>
<dbReference type="Pfam" id="PF20210">
    <property type="entry name" value="Laa1_Sip1_HTR5"/>
    <property type="match status" value="1"/>
</dbReference>
<feature type="compositionally biased region" description="Basic and acidic residues" evidence="3">
    <location>
        <begin position="2050"/>
        <end position="2061"/>
    </location>
</feature>